<dbReference type="CDD" id="cd05259">
    <property type="entry name" value="PCBER_SDR_a"/>
    <property type="match status" value="1"/>
</dbReference>
<keyword evidence="5" id="KW-1185">Reference proteome</keyword>
<dbReference type="EMBL" id="CAWUHC010000023">
    <property type="protein sequence ID" value="CAK7218303.1"/>
    <property type="molecule type" value="Genomic_DNA"/>
</dbReference>
<dbReference type="Pfam" id="PF05368">
    <property type="entry name" value="NmrA"/>
    <property type="match status" value="1"/>
</dbReference>
<dbReference type="InterPro" id="IPR036291">
    <property type="entry name" value="NAD(P)-bd_dom_sf"/>
</dbReference>
<dbReference type="PANTHER" id="PTHR47706:SF9">
    <property type="entry name" value="NMRA-LIKE DOMAIN-CONTAINING PROTEIN-RELATED"/>
    <property type="match status" value="1"/>
</dbReference>
<dbReference type="Gene3D" id="3.90.25.10">
    <property type="entry name" value="UDP-galactose 4-epimerase, domain 1"/>
    <property type="match status" value="1"/>
</dbReference>
<dbReference type="InterPro" id="IPR008030">
    <property type="entry name" value="NmrA-like"/>
</dbReference>
<organism evidence="4 5">
    <name type="scientific">Sporothrix bragantina</name>
    <dbReference type="NCBI Taxonomy" id="671064"/>
    <lineage>
        <taxon>Eukaryota</taxon>
        <taxon>Fungi</taxon>
        <taxon>Dikarya</taxon>
        <taxon>Ascomycota</taxon>
        <taxon>Pezizomycotina</taxon>
        <taxon>Sordariomycetes</taxon>
        <taxon>Sordariomycetidae</taxon>
        <taxon>Ophiostomatales</taxon>
        <taxon>Ophiostomataceae</taxon>
        <taxon>Sporothrix</taxon>
    </lineage>
</organism>
<comment type="caution">
    <text evidence="4">The sequence shown here is derived from an EMBL/GenBank/DDBJ whole genome shotgun (WGS) entry which is preliminary data.</text>
</comment>
<accession>A0ABP0BFH2</accession>
<proteinExistence type="predicted"/>
<keyword evidence="1" id="KW-0521">NADP</keyword>
<evidence type="ECO:0000256" key="1">
    <source>
        <dbReference type="ARBA" id="ARBA00022857"/>
    </source>
</evidence>
<sequence>MAIKNVVVAGGTGALGTPITNALVQSGFNVTLFTREGSTSTPPAGVTVKQVDYKSVDNLKAALAGQDAVVSVLGSFVIGEQKPLAEAAVASGSTIKRFIPSEFGINTRQTPGSAIGKILGSKTDLVDFLKDAADKNPNFKWTGISNGHFFDWGLRHNSLGLNKETHTATIYDSGNERYQTSNLPFVGKAVAAVLKAADTPADKTANQYIQIASFTPTQNEVLAAVQELAPDVKWEVKHAKSAEVQKDGEERLSKGDFSSFMPLLSVWQFADGAGHAPDIKDPAFGNNVLGLQPENLKVALAAWLGE</sequence>
<evidence type="ECO:0000313" key="4">
    <source>
        <dbReference type="EMBL" id="CAK7218303.1"/>
    </source>
</evidence>
<reference evidence="4 5" key="1">
    <citation type="submission" date="2024-01" db="EMBL/GenBank/DDBJ databases">
        <authorList>
            <person name="Allen C."/>
            <person name="Tagirdzhanova G."/>
        </authorList>
    </citation>
    <scope>NUCLEOTIDE SEQUENCE [LARGE SCALE GENOMIC DNA]</scope>
</reference>
<dbReference type="InterPro" id="IPR051609">
    <property type="entry name" value="NmrA/Isoflavone_reductase-like"/>
</dbReference>
<dbReference type="Proteomes" id="UP001642406">
    <property type="component" value="Unassembled WGS sequence"/>
</dbReference>
<dbReference type="InterPro" id="IPR045312">
    <property type="entry name" value="PCBER-like"/>
</dbReference>
<feature type="domain" description="NmrA-like" evidence="3">
    <location>
        <begin position="4"/>
        <end position="224"/>
    </location>
</feature>
<dbReference type="Gene3D" id="3.40.50.720">
    <property type="entry name" value="NAD(P)-binding Rossmann-like Domain"/>
    <property type="match status" value="1"/>
</dbReference>
<evidence type="ECO:0000259" key="3">
    <source>
        <dbReference type="Pfam" id="PF05368"/>
    </source>
</evidence>
<dbReference type="PANTHER" id="PTHR47706">
    <property type="entry name" value="NMRA-LIKE FAMILY PROTEIN"/>
    <property type="match status" value="1"/>
</dbReference>
<keyword evidence="2" id="KW-0560">Oxidoreductase</keyword>
<evidence type="ECO:0000256" key="2">
    <source>
        <dbReference type="ARBA" id="ARBA00023002"/>
    </source>
</evidence>
<evidence type="ECO:0000313" key="5">
    <source>
        <dbReference type="Proteomes" id="UP001642406"/>
    </source>
</evidence>
<dbReference type="SUPFAM" id="SSF51735">
    <property type="entry name" value="NAD(P)-binding Rossmann-fold domains"/>
    <property type="match status" value="1"/>
</dbReference>
<gene>
    <name evidence="4" type="ORF">SBRCBS47491_003464</name>
</gene>
<protein>
    <recommendedName>
        <fullName evidence="3">NmrA-like domain-containing protein</fullName>
    </recommendedName>
</protein>
<name>A0ABP0BFH2_9PEZI</name>